<dbReference type="Gene3D" id="1.10.443.10">
    <property type="entry name" value="Intergrase catalytic core"/>
    <property type="match status" value="1"/>
</dbReference>
<dbReference type="EMBL" id="HBIJ01015503">
    <property type="protein sequence ID" value="CAE0369589.1"/>
    <property type="molecule type" value="Transcribed_RNA"/>
</dbReference>
<dbReference type="InterPro" id="IPR013762">
    <property type="entry name" value="Integrase-like_cat_sf"/>
</dbReference>
<name>A0A7S3K0L2_9STRA</name>
<dbReference type="GO" id="GO:0006310">
    <property type="term" value="P:DNA recombination"/>
    <property type="evidence" value="ECO:0007669"/>
    <property type="project" value="UniProtKB-KW"/>
</dbReference>
<dbReference type="AlphaFoldDB" id="A0A7S3K0L2"/>
<evidence type="ECO:0000313" key="3">
    <source>
        <dbReference type="EMBL" id="CAE0369589.1"/>
    </source>
</evidence>
<dbReference type="InterPro" id="IPR011010">
    <property type="entry name" value="DNA_brk_join_enz"/>
</dbReference>
<dbReference type="GO" id="GO:0003677">
    <property type="term" value="F:DNA binding"/>
    <property type="evidence" value="ECO:0007669"/>
    <property type="project" value="InterPro"/>
</dbReference>
<dbReference type="InterPro" id="IPR002104">
    <property type="entry name" value="Integrase_catalytic"/>
</dbReference>
<dbReference type="PROSITE" id="PS51898">
    <property type="entry name" value="TYR_RECOMBINASE"/>
    <property type="match status" value="1"/>
</dbReference>
<accession>A0A7S3K0L2</accession>
<evidence type="ECO:0000256" key="1">
    <source>
        <dbReference type="ARBA" id="ARBA00023172"/>
    </source>
</evidence>
<keyword evidence="1" id="KW-0233">DNA recombination</keyword>
<evidence type="ECO:0000259" key="2">
    <source>
        <dbReference type="PROSITE" id="PS51898"/>
    </source>
</evidence>
<dbReference type="SUPFAM" id="SSF56349">
    <property type="entry name" value="DNA breaking-rejoining enzymes"/>
    <property type="match status" value="1"/>
</dbReference>
<dbReference type="GO" id="GO:0015074">
    <property type="term" value="P:DNA integration"/>
    <property type="evidence" value="ECO:0007669"/>
    <property type="project" value="InterPro"/>
</dbReference>
<proteinExistence type="predicted"/>
<gene>
    <name evidence="3" type="ORF">ALAG00032_LOCUS10352</name>
</gene>
<feature type="domain" description="Tyr recombinase" evidence="2">
    <location>
        <begin position="1"/>
        <end position="148"/>
    </location>
</feature>
<organism evidence="3">
    <name type="scientific">Aureoumbra lagunensis</name>
    <dbReference type="NCBI Taxonomy" id="44058"/>
    <lineage>
        <taxon>Eukaryota</taxon>
        <taxon>Sar</taxon>
        <taxon>Stramenopiles</taxon>
        <taxon>Ochrophyta</taxon>
        <taxon>Pelagophyceae</taxon>
        <taxon>Pelagomonadales</taxon>
        <taxon>Aureoumbra</taxon>
    </lineage>
</organism>
<reference evidence="3" key="1">
    <citation type="submission" date="2021-01" db="EMBL/GenBank/DDBJ databases">
        <authorList>
            <person name="Corre E."/>
            <person name="Pelletier E."/>
            <person name="Niang G."/>
            <person name="Scheremetjew M."/>
            <person name="Finn R."/>
            <person name="Kale V."/>
            <person name="Holt S."/>
            <person name="Cochrane G."/>
            <person name="Meng A."/>
            <person name="Brown T."/>
            <person name="Cohen L."/>
        </authorList>
    </citation>
    <scope>NUCLEOTIDE SEQUENCE</scope>
    <source>
        <strain evidence="3">CCMP1510</strain>
    </source>
</reference>
<protein>
    <recommendedName>
        <fullName evidence="2">Tyr recombinase domain-containing protein</fullName>
    </recommendedName>
</protein>
<sequence length="157" mass="17660">MGLKKGDFALIRPPQAKNDQWGDAFGAKPIYLSVHDSRFCAALALRDWEIARPTPANERRQTPLFTVAGEPLRHDVIDRVLHDLLLPIMTPERASQYSPHSFRIGLACTLLASGEPPHMIQMLLRWKSTESMVAYARFNPEDYTQRGRGGESTIVCS</sequence>